<dbReference type="InParanoid" id="F2UGW1"/>
<protein>
    <recommendedName>
        <fullName evidence="4">CBM-cenC domain-containing protein</fullName>
    </recommendedName>
</protein>
<organism evidence="3">
    <name type="scientific">Salpingoeca rosetta (strain ATCC 50818 / BSB-021)</name>
    <dbReference type="NCBI Taxonomy" id="946362"/>
    <lineage>
        <taxon>Eukaryota</taxon>
        <taxon>Choanoflagellata</taxon>
        <taxon>Craspedida</taxon>
        <taxon>Salpingoecidae</taxon>
        <taxon>Salpingoeca</taxon>
    </lineage>
</organism>
<proteinExistence type="predicted"/>
<dbReference type="AlphaFoldDB" id="F2UGW1"/>
<evidence type="ECO:0008006" key="4">
    <source>
        <dbReference type="Google" id="ProtNLM"/>
    </source>
</evidence>
<feature type="signal peptide" evidence="1">
    <location>
        <begin position="1"/>
        <end position="21"/>
    </location>
</feature>
<sequence length="203" mass="21618">MARSAPLLLAVVALMVGSISAQVSNPSFESPDVVQGDGTTPAADWTGGVTIQPGVGTFQNQHQSQVLRLESGTSSFQDIALVYETDTVYMLTVSVARAGAFPGATLSLQTSNGDTVSSESIIEAQLNNAEFIDFSTQAMLDATQVDLIGQVARVRFGALTVNGSGRQETLSLERLVHVQGPQRILTCLNFHLLTLLYLRAIYS</sequence>
<dbReference type="EMBL" id="GL832973">
    <property type="protein sequence ID" value="EGD75861.1"/>
    <property type="molecule type" value="Genomic_DNA"/>
</dbReference>
<gene>
    <name evidence="2" type="ORF">PTSG_07976</name>
</gene>
<reference evidence="2" key="1">
    <citation type="submission" date="2009-08" db="EMBL/GenBank/DDBJ databases">
        <title>Annotation of Salpingoeca rosetta.</title>
        <authorList>
            <consortium name="The Broad Institute Genome Sequencing Platform"/>
            <person name="Russ C."/>
            <person name="Cuomo C."/>
            <person name="Burger G."/>
            <person name="Gray M.W."/>
            <person name="Holland P.W.H."/>
            <person name="King N."/>
            <person name="Lang F.B.F."/>
            <person name="Roger A.J."/>
            <person name="Ruiz-Trillo I."/>
            <person name="Young S.K."/>
            <person name="Zeng Q."/>
            <person name="Gargeya S."/>
            <person name="Alvarado L."/>
            <person name="Berlin A."/>
            <person name="Chapman S.B."/>
            <person name="Chen Z."/>
            <person name="Freedman E."/>
            <person name="Gellesch M."/>
            <person name="Goldberg J."/>
            <person name="Griggs A."/>
            <person name="Gujja S."/>
            <person name="Heilman E."/>
            <person name="Heiman D."/>
            <person name="Howarth C."/>
            <person name="Mehta T."/>
            <person name="Neiman D."/>
            <person name="Pearson M."/>
            <person name="Roberts A."/>
            <person name="Saif S."/>
            <person name="Shea T."/>
            <person name="Shenoy N."/>
            <person name="Sisk P."/>
            <person name="Stolte C."/>
            <person name="Sykes S."/>
            <person name="White J."/>
            <person name="Yandava C."/>
            <person name="Haas B."/>
            <person name="Nusbaum C."/>
            <person name="Birren B."/>
        </authorList>
    </citation>
    <scope>NUCLEOTIDE SEQUENCE [LARGE SCALE GENOMIC DNA]</scope>
    <source>
        <strain evidence="2">ATCC 50818</strain>
    </source>
</reference>
<dbReference type="KEGG" id="sre:PTSG_07976"/>
<name>F2UGW1_SALR5</name>
<dbReference type="RefSeq" id="XP_004991782.1">
    <property type="nucleotide sequence ID" value="XM_004991725.1"/>
</dbReference>
<keyword evidence="1" id="KW-0732">Signal</keyword>
<accession>F2UGW1</accession>
<evidence type="ECO:0000313" key="3">
    <source>
        <dbReference type="Proteomes" id="UP000007799"/>
    </source>
</evidence>
<feature type="chain" id="PRO_5003291081" description="CBM-cenC domain-containing protein" evidence="1">
    <location>
        <begin position="22"/>
        <end position="203"/>
    </location>
</feature>
<dbReference type="Proteomes" id="UP000007799">
    <property type="component" value="Unassembled WGS sequence"/>
</dbReference>
<evidence type="ECO:0000313" key="2">
    <source>
        <dbReference type="EMBL" id="EGD75861.1"/>
    </source>
</evidence>
<keyword evidence="3" id="KW-1185">Reference proteome</keyword>
<dbReference type="GeneID" id="16072341"/>
<evidence type="ECO:0000256" key="1">
    <source>
        <dbReference type="SAM" id="SignalP"/>
    </source>
</evidence>